<evidence type="ECO:0000256" key="5">
    <source>
        <dbReference type="ARBA" id="ARBA00022842"/>
    </source>
</evidence>
<protein>
    <recommendedName>
        <fullName evidence="9">Polyprenyl synthetase</fullName>
    </recommendedName>
</protein>
<comment type="similarity">
    <text evidence="2 6">Belongs to the FPP/GGPP synthase family.</text>
</comment>
<evidence type="ECO:0000313" key="8">
    <source>
        <dbReference type="Proteomes" id="UP000177725"/>
    </source>
</evidence>
<evidence type="ECO:0000256" key="4">
    <source>
        <dbReference type="ARBA" id="ARBA00022723"/>
    </source>
</evidence>
<dbReference type="EMBL" id="MHMV01000040">
    <property type="protein sequence ID" value="OGZ33751.1"/>
    <property type="molecule type" value="Genomic_DNA"/>
</dbReference>
<keyword evidence="5" id="KW-0460">Magnesium</keyword>
<evidence type="ECO:0000256" key="1">
    <source>
        <dbReference type="ARBA" id="ARBA00001946"/>
    </source>
</evidence>
<organism evidence="7 8">
    <name type="scientific">Candidatus Portnoybacteria bacterium RBG_13_41_18</name>
    <dbReference type="NCBI Taxonomy" id="1801991"/>
    <lineage>
        <taxon>Bacteria</taxon>
        <taxon>Candidatus Portnoyibacteriota</taxon>
    </lineage>
</organism>
<dbReference type="CDD" id="cd00685">
    <property type="entry name" value="Trans_IPPS_HT"/>
    <property type="match status" value="1"/>
</dbReference>
<name>A0A1G2F863_9BACT</name>
<dbReference type="PROSITE" id="PS00444">
    <property type="entry name" value="POLYPRENYL_SYNTHASE_2"/>
    <property type="match status" value="1"/>
</dbReference>
<keyword evidence="4" id="KW-0479">Metal-binding</keyword>
<evidence type="ECO:0000313" key="7">
    <source>
        <dbReference type="EMBL" id="OGZ33751.1"/>
    </source>
</evidence>
<dbReference type="InterPro" id="IPR000092">
    <property type="entry name" value="Polyprenyl_synt"/>
</dbReference>
<evidence type="ECO:0000256" key="6">
    <source>
        <dbReference type="RuleBase" id="RU004466"/>
    </source>
</evidence>
<proteinExistence type="inferred from homology"/>
<dbReference type="PANTHER" id="PTHR12001">
    <property type="entry name" value="GERANYLGERANYL PYROPHOSPHATE SYNTHASE"/>
    <property type="match status" value="1"/>
</dbReference>
<dbReference type="Gene3D" id="1.10.600.10">
    <property type="entry name" value="Farnesyl Diphosphate Synthase"/>
    <property type="match status" value="1"/>
</dbReference>
<dbReference type="Proteomes" id="UP000177725">
    <property type="component" value="Unassembled WGS sequence"/>
</dbReference>
<keyword evidence="3 6" id="KW-0808">Transferase</keyword>
<dbReference type="AlphaFoldDB" id="A0A1G2F863"/>
<evidence type="ECO:0008006" key="9">
    <source>
        <dbReference type="Google" id="ProtNLM"/>
    </source>
</evidence>
<reference evidence="7 8" key="1">
    <citation type="journal article" date="2016" name="Nat. Commun.">
        <title>Thousands of microbial genomes shed light on interconnected biogeochemical processes in an aquifer system.</title>
        <authorList>
            <person name="Anantharaman K."/>
            <person name="Brown C.T."/>
            <person name="Hug L.A."/>
            <person name="Sharon I."/>
            <person name="Castelle C.J."/>
            <person name="Probst A.J."/>
            <person name="Thomas B.C."/>
            <person name="Singh A."/>
            <person name="Wilkins M.J."/>
            <person name="Karaoz U."/>
            <person name="Brodie E.L."/>
            <person name="Williams K.H."/>
            <person name="Hubbard S.S."/>
            <person name="Banfield J.F."/>
        </authorList>
    </citation>
    <scope>NUCLEOTIDE SEQUENCE [LARGE SCALE GENOMIC DNA]</scope>
</reference>
<dbReference type="Pfam" id="PF00348">
    <property type="entry name" value="polyprenyl_synt"/>
    <property type="match status" value="1"/>
</dbReference>
<gene>
    <name evidence="7" type="ORF">A2174_01625</name>
</gene>
<dbReference type="SFLD" id="SFLDS00005">
    <property type="entry name" value="Isoprenoid_Synthase_Type_I"/>
    <property type="match status" value="1"/>
</dbReference>
<dbReference type="InterPro" id="IPR008949">
    <property type="entry name" value="Isoprenoid_synthase_dom_sf"/>
</dbReference>
<sequence>MNIKDKLQELQKEINQRLRNFFSDEISKAKEPLLRKMIEEIRDLVMANGKRLRPIFVYYGYLAGNGKNKEAILDAAIFFELIHNFLLIHDDIIDQDEKRHSRLTLHRRYENIYKKYGQKAEHLGFSAGIVAGDLMCAFGYEILAKSEFSANLKNRALGRLSQMVADVIRGEALDIFLGLGQRLEENNILKIIEYKTASYTIDGPLQIGAILAGANLKTLKKLSSYAFPLGIAFQIQDDILGMFGDSKKTGKPVGADLREGKQTLLIIEARKRANGKQSKVIDNVLGSQVLSKKQIVRVRNIIVKTGSLKYSIDLAKNLAAQSKSAIGKSDFTSDVGQFLTEIADFIVEREK</sequence>
<dbReference type="GO" id="GO:0004659">
    <property type="term" value="F:prenyltransferase activity"/>
    <property type="evidence" value="ECO:0007669"/>
    <property type="project" value="InterPro"/>
</dbReference>
<comment type="cofactor">
    <cofactor evidence="1">
        <name>Mg(2+)</name>
        <dbReference type="ChEBI" id="CHEBI:18420"/>
    </cofactor>
</comment>
<accession>A0A1G2F863</accession>
<dbReference type="GO" id="GO:0046872">
    <property type="term" value="F:metal ion binding"/>
    <property type="evidence" value="ECO:0007669"/>
    <property type="project" value="UniProtKB-KW"/>
</dbReference>
<dbReference type="PANTHER" id="PTHR12001:SF85">
    <property type="entry name" value="SHORT CHAIN ISOPRENYL DIPHOSPHATE SYNTHASE"/>
    <property type="match status" value="1"/>
</dbReference>
<dbReference type="SUPFAM" id="SSF48576">
    <property type="entry name" value="Terpenoid synthases"/>
    <property type="match status" value="1"/>
</dbReference>
<dbReference type="InterPro" id="IPR033749">
    <property type="entry name" value="Polyprenyl_synt_CS"/>
</dbReference>
<comment type="caution">
    <text evidence="7">The sequence shown here is derived from an EMBL/GenBank/DDBJ whole genome shotgun (WGS) entry which is preliminary data.</text>
</comment>
<evidence type="ECO:0000256" key="2">
    <source>
        <dbReference type="ARBA" id="ARBA00006706"/>
    </source>
</evidence>
<evidence type="ECO:0000256" key="3">
    <source>
        <dbReference type="ARBA" id="ARBA00022679"/>
    </source>
</evidence>
<dbReference type="SFLD" id="SFLDG01017">
    <property type="entry name" value="Polyprenyl_Transferase_Like"/>
    <property type="match status" value="1"/>
</dbReference>
<dbReference type="GO" id="GO:0008299">
    <property type="term" value="P:isoprenoid biosynthetic process"/>
    <property type="evidence" value="ECO:0007669"/>
    <property type="project" value="InterPro"/>
</dbReference>